<reference evidence="1" key="1">
    <citation type="submission" date="2021-02" db="EMBL/GenBank/DDBJ databases">
        <authorList>
            <person name="Dougan E. K."/>
            <person name="Rhodes N."/>
            <person name="Thang M."/>
            <person name="Chan C."/>
        </authorList>
    </citation>
    <scope>NUCLEOTIDE SEQUENCE</scope>
</reference>
<protein>
    <submittedName>
        <fullName evidence="1">Uncharacterized protein</fullName>
    </submittedName>
</protein>
<proteinExistence type="predicted"/>
<accession>A0A813H894</accession>
<sequence length="117" mass="12271">MSSLPLVGRLAHFPVSDDGWEDQSEEASLELEAQLRDLIGFGGPPDGLAERLAVQARGGWTVCSLLAESLVPAEARGTGLEDSEGRTPPFTELQALQLVVRILGALSGDMTGDTVPG</sequence>
<evidence type="ECO:0000313" key="2">
    <source>
        <dbReference type="Proteomes" id="UP000654075"/>
    </source>
</evidence>
<gene>
    <name evidence="1" type="ORF">PGLA1383_LOCUS49556</name>
</gene>
<evidence type="ECO:0000313" key="1">
    <source>
        <dbReference type="EMBL" id="CAE8633798.1"/>
    </source>
</evidence>
<dbReference type="AlphaFoldDB" id="A0A813H894"/>
<comment type="caution">
    <text evidence="1">The sequence shown here is derived from an EMBL/GenBank/DDBJ whole genome shotgun (WGS) entry which is preliminary data.</text>
</comment>
<dbReference type="EMBL" id="CAJNNV010030840">
    <property type="protein sequence ID" value="CAE8633798.1"/>
    <property type="molecule type" value="Genomic_DNA"/>
</dbReference>
<dbReference type="Proteomes" id="UP000654075">
    <property type="component" value="Unassembled WGS sequence"/>
</dbReference>
<organism evidence="1 2">
    <name type="scientific">Polarella glacialis</name>
    <name type="common">Dinoflagellate</name>
    <dbReference type="NCBI Taxonomy" id="89957"/>
    <lineage>
        <taxon>Eukaryota</taxon>
        <taxon>Sar</taxon>
        <taxon>Alveolata</taxon>
        <taxon>Dinophyceae</taxon>
        <taxon>Suessiales</taxon>
        <taxon>Suessiaceae</taxon>
        <taxon>Polarella</taxon>
    </lineage>
</organism>
<name>A0A813H894_POLGL</name>
<keyword evidence="2" id="KW-1185">Reference proteome</keyword>